<dbReference type="SUPFAM" id="SSF81301">
    <property type="entry name" value="Nucleotidyltransferase"/>
    <property type="match status" value="1"/>
</dbReference>
<keyword evidence="6" id="KW-0460">Magnesium</keyword>
<name>A0A381UTN7_9ZZZZ</name>
<dbReference type="CDD" id="cd05398">
    <property type="entry name" value="NT_ClassII-CCAase"/>
    <property type="match status" value="1"/>
</dbReference>
<sequence>MKNILTKIFSSKNDLSSKEVSFLEITKTTKVSDLFKVISNYNDLSEIRYVGGCVRKILNNEKFDDIDLATNLKPDEVKECLKNNNIDFFETGIDHGTITARIEEKNFEITSLRKDVSTDGRHAVVEFTNEWTEDALRRDFTINSIYADKEGNLFDPNDGVKDLENGKIEFIGDPEKRVKEDYLRILRYVRFFLNYSKQEHKLNVKKIIKQNISGIVKLSKERLIDELKKLLISNGFINIGNDEFCKEIVLLIFPQVKNIDIFKKLNKNYKSEILKKDFIFLLSLLIIDETDSTEFFLYKFNMSNEAKTRINFLKEIYDKSNDNYTFSKNNLQKIYYFQGKSYLLDVIDFQLFRSNKKNNKLIELKKHFEQLEKPLFPIKAKIIMEKYNLKEGKELGHKLKYLENLWVENSFNISEKEVENTFLS</sequence>
<dbReference type="AlphaFoldDB" id="A0A381UTN7"/>
<dbReference type="PANTHER" id="PTHR46173">
    <property type="entry name" value="CCA TRNA NUCLEOTIDYLTRANSFERASE 1, MITOCHONDRIAL"/>
    <property type="match status" value="1"/>
</dbReference>
<dbReference type="EMBL" id="UINC01007107">
    <property type="protein sequence ID" value="SVA31450.1"/>
    <property type="molecule type" value="Genomic_DNA"/>
</dbReference>
<evidence type="ECO:0000256" key="6">
    <source>
        <dbReference type="ARBA" id="ARBA00022842"/>
    </source>
</evidence>
<dbReference type="InterPro" id="IPR002646">
    <property type="entry name" value="PolA_pol_head_dom"/>
</dbReference>
<dbReference type="GO" id="GO:0046872">
    <property type="term" value="F:metal ion binding"/>
    <property type="evidence" value="ECO:0007669"/>
    <property type="project" value="UniProtKB-KW"/>
</dbReference>
<organism evidence="8">
    <name type="scientific">marine metagenome</name>
    <dbReference type="NCBI Taxonomy" id="408172"/>
    <lineage>
        <taxon>unclassified sequences</taxon>
        <taxon>metagenomes</taxon>
        <taxon>ecological metagenomes</taxon>
    </lineage>
</organism>
<reference evidence="8" key="1">
    <citation type="submission" date="2018-05" db="EMBL/GenBank/DDBJ databases">
        <authorList>
            <person name="Lanie J.A."/>
            <person name="Ng W.-L."/>
            <person name="Kazmierczak K.M."/>
            <person name="Andrzejewski T.M."/>
            <person name="Davidsen T.M."/>
            <person name="Wayne K.J."/>
            <person name="Tettelin H."/>
            <person name="Glass J.I."/>
            <person name="Rusch D."/>
            <person name="Podicherti R."/>
            <person name="Tsui H.-C.T."/>
            <person name="Winkler M.E."/>
        </authorList>
    </citation>
    <scope>NUCLEOTIDE SEQUENCE</scope>
</reference>
<evidence type="ECO:0000256" key="3">
    <source>
        <dbReference type="ARBA" id="ARBA00022694"/>
    </source>
</evidence>
<evidence type="ECO:0000313" key="8">
    <source>
        <dbReference type="EMBL" id="SVA31450.1"/>
    </source>
</evidence>
<evidence type="ECO:0000259" key="7">
    <source>
        <dbReference type="Pfam" id="PF01743"/>
    </source>
</evidence>
<keyword evidence="4" id="KW-0548">Nucleotidyltransferase</keyword>
<dbReference type="InterPro" id="IPR043519">
    <property type="entry name" value="NT_sf"/>
</dbReference>
<dbReference type="Pfam" id="PF01743">
    <property type="entry name" value="PolyA_pol"/>
    <property type="match status" value="1"/>
</dbReference>
<evidence type="ECO:0000256" key="5">
    <source>
        <dbReference type="ARBA" id="ARBA00022723"/>
    </source>
</evidence>
<keyword evidence="2" id="KW-0808">Transferase</keyword>
<protein>
    <recommendedName>
        <fullName evidence="7">Poly A polymerase head domain-containing protein</fullName>
    </recommendedName>
</protein>
<dbReference type="Gene3D" id="1.10.3090.10">
    <property type="entry name" value="cca-adding enzyme, domain 2"/>
    <property type="match status" value="1"/>
</dbReference>
<feature type="domain" description="Poly A polymerase head" evidence="7">
    <location>
        <begin position="48"/>
        <end position="168"/>
    </location>
</feature>
<comment type="cofactor">
    <cofactor evidence="1">
        <name>Mg(2+)</name>
        <dbReference type="ChEBI" id="CHEBI:18420"/>
    </cofactor>
</comment>
<accession>A0A381UTN7</accession>
<keyword evidence="5" id="KW-0479">Metal-binding</keyword>
<dbReference type="GO" id="GO:0016779">
    <property type="term" value="F:nucleotidyltransferase activity"/>
    <property type="evidence" value="ECO:0007669"/>
    <property type="project" value="UniProtKB-KW"/>
</dbReference>
<evidence type="ECO:0000256" key="2">
    <source>
        <dbReference type="ARBA" id="ARBA00022679"/>
    </source>
</evidence>
<evidence type="ECO:0000256" key="4">
    <source>
        <dbReference type="ARBA" id="ARBA00022695"/>
    </source>
</evidence>
<proteinExistence type="predicted"/>
<keyword evidence="3" id="KW-0819">tRNA processing</keyword>
<evidence type="ECO:0000256" key="1">
    <source>
        <dbReference type="ARBA" id="ARBA00001946"/>
    </source>
</evidence>
<gene>
    <name evidence="8" type="ORF">METZ01_LOCUS84304</name>
</gene>
<dbReference type="Gene3D" id="3.30.460.10">
    <property type="entry name" value="Beta Polymerase, domain 2"/>
    <property type="match status" value="1"/>
</dbReference>
<dbReference type="InterPro" id="IPR050264">
    <property type="entry name" value="Bact_CCA-adding_enz_type3_sf"/>
</dbReference>
<dbReference type="SUPFAM" id="SSF81891">
    <property type="entry name" value="Poly A polymerase C-terminal region-like"/>
    <property type="match status" value="1"/>
</dbReference>
<dbReference type="GO" id="GO:0000049">
    <property type="term" value="F:tRNA binding"/>
    <property type="evidence" value="ECO:0007669"/>
    <property type="project" value="TreeGrafter"/>
</dbReference>
<dbReference type="GO" id="GO:0008033">
    <property type="term" value="P:tRNA processing"/>
    <property type="evidence" value="ECO:0007669"/>
    <property type="project" value="UniProtKB-KW"/>
</dbReference>
<dbReference type="PANTHER" id="PTHR46173:SF1">
    <property type="entry name" value="CCA TRNA NUCLEOTIDYLTRANSFERASE 1, MITOCHONDRIAL"/>
    <property type="match status" value="1"/>
</dbReference>